<feature type="compositionally biased region" description="Low complexity" evidence="1">
    <location>
        <begin position="169"/>
        <end position="187"/>
    </location>
</feature>
<feature type="region of interest" description="Disordered" evidence="1">
    <location>
        <begin position="106"/>
        <end position="212"/>
    </location>
</feature>
<evidence type="ECO:0000313" key="3">
    <source>
        <dbReference type="Proteomes" id="UP000187203"/>
    </source>
</evidence>
<reference evidence="3" key="1">
    <citation type="submission" date="2013-09" db="EMBL/GenBank/DDBJ databases">
        <title>Corchorus olitorius genome sequencing.</title>
        <authorList>
            <person name="Alam M."/>
            <person name="Haque M.S."/>
            <person name="Islam M.S."/>
            <person name="Emdad E.M."/>
            <person name="Islam M.M."/>
            <person name="Ahmed B."/>
            <person name="Halim A."/>
            <person name="Hossen Q.M.M."/>
            <person name="Hossain M.Z."/>
            <person name="Ahmed R."/>
            <person name="Khan M.M."/>
            <person name="Islam R."/>
            <person name="Rashid M.M."/>
            <person name="Khan S.A."/>
            <person name="Rahman M.S."/>
            <person name="Alam M."/>
            <person name="Yahiya A.S."/>
            <person name="Khan M.S."/>
            <person name="Azam M.S."/>
            <person name="Haque T."/>
            <person name="Lashkar M.Z.H."/>
            <person name="Akhand A.I."/>
            <person name="Morshed G."/>
            <person name="Roy S."/>
            <person name="Uddin K.S."/>
            <person name="Rabeya T."/>
            <person name="Hossain A.S."/>
            <person name="Chowdhury A."/>
            <person name="Snigdha A.R."/>
            <person name="Mortoza M.S."/>
            <person name="Matin S.A."/>
            <person name="Hoque S.M.E."/>
            <person name="Islam M.K."/>
            <person name="Roy D.K."/>
            <person name="Haider R."/>
            <person name="Moosa M.M."/>
            <person name="Elias S.M."/>
            <person name="Hasan A.M."/>
            <person name="Jahan S."/>
            <person name="Shafiuddin M."/>
            <person name="Mahmood N."/>
            <person name="Shommy N.S."/>
        </authorList>
    </citation>
    <scope>NUCLEOTIDE SEQUENCE [LARGE SCALE GENOMIC DNA]</scope>
    <source>
        <strain evidence="3">cv. O-4</strain>
    </source>
</reference>
<gene>
    <name evidence="2" type="ORF">COLO4_24401</name>
</gene>
<accession>A0A1R3IAD7</accession>
<evidence type="ECO:0000256" key="1">
    <source>
        <dbReference type="SAM" id="MobiDB-lite"/>
    </source>
</evidence>
<dbReference type="EMBL" id="AWUE01018532">
    <property type="protein sequence ID" value="OMO79524.1"/>
    <property type="molecule type" value="Genomic_DNA"/>
</dbReference>
<feature type="compositionally biased region" description="Acidic residues" evidence="1">
    <location>
        <begin position="128"/>
        <end position="160"/>
    </location>
</feature>
<name>A0A1R3IAD7_9ROSI</name>
<sequence length="212" mass="24429">MKLLNESPCDEVPHNHFRNTIHSVKYDDIFEFNLIPAKTIDWNTLSQYPVYVELHEKFVSMNWMGIVQYENVQVSKSMVQEFLTGIILDKKGILLEDRFAQNRKFLSDDEEEEAQKTQSSGEEKSSEEQDTEKEESENDIEETGEEENSDDEVDEEIEAESESKEVELNESSVSDSSFSDSAELGSFILKTKRARTKHADKDDTPTKKSKRA</sequence>
<proteinExistence type="predicted"/>
<protein>
    <submittedName>
        <fullName evidence="2">Uncharacterized protein</fullName>
    </submittedName>
</protein>
<evidence type="ECO:0000313" key="2">
    <source>
        <dbReference type="EMBL" id="OMO79524.1"/>
    </source>
</evidence>
<comment type="caution">
    <text evidence="2">The sequence shown here is derived from an EMBL/GenBank/DDBJ whole genome shotgun (WGS) entry which is preliminary data.</text>
</comment>
<feature type="compositionally biased region" description="Basic and acidic residues" evidence="1">
    <location>
        <begin position="197"/>
        <end position="206"/>
    </location>
</feature>
<dbReference type="Proteomes" id="UP000187203">
    <property type="component" value="Unassembled WGS sequence"/>
</dbReference>
<organism evidence="2 3">
    <name type="scientific">Corchorus olitorius</name>
    <dbReference type="NCBI Taxonomy" id="93759"/>
    <lineage>
        <taxon>Eukaryota</taxon>
        <taxon>Viridiplantae</taxon>
        <taxon>Streptophyta</taxon>
        <taxon>Embryophyta</taxon>
        <taxon>Tracheophyta</taxon>
        <taxon>Spermatophyta</taxon>
        <taxon>Magnoliopsida</taxon>
        <taxon>eudicotyledons</taxon>
        <taxon>Gunneridae</taxon>
        <taxon>Pentapetalae</taxon>
        <taxon>rosids</taxon>
        <taxon>malvids</taxon>
        <taxon>Malvales</taxon>
        <taxon>Malvaceae</taxon>
        <taxon>Grewioideae</taxon>
        <taxon>Apeibeae</taxon>
        <taxon>Corchorus</taxon>
    </lineage>
</organism>
<dbReference type="AlphaFoldDB" id="A0A1R3IAD7"/>
<keyword evidence="3" id="KW-1185">Reference proteome</keyword>